<dbReference type="EMBL" id="JAUKUD010000003">
    <property type="protein sequence ID" value="KAK0750076.1"/>
    <property type="molecule type" value="Genomic_DNA"/>
</dbReference>
<evidence type="ECO:0000259" key="1">
    <source>
        <dbReference type="Pfam" id="PF06985"/>
    </source>
</evidence>
<sequence length="125" mass="13973">PLDAGEIRLLHLRKRSIFSGLINLELVPVVLLQAATYNFEAISYTWGSEPPSKAILLNGSSHAVTPNVHALLLARGSMFRDRFLWIDSMCINQADISEKTTQLRMMASVYETAHRVISWLGDHPA</sequence>
<dbReference type="AlphaFoldDB" id="A0AA40K8P9"/>
<feature type="non-terminal residue" evidence="2">
    <location>
        <position position="125"/>
    </location>
</feature>
<gene>
    <name evidence="2" type="ORF">B0T18DRAFT_296185</name>
</gene>
<reference evidence="2" key="1">
    <citation type="submission" date="2023-06" db="EMBL/GenBank/DDBJ databases">
        <title>Genome-scale phylogeny and comparative genomics of the fungal order Sordariales.</title>
        <authorList>
            <consortium name="Lawrence Berkeley National Laboratory"/>
            <person name="Hensen N."/>
            <person name="Bonometti L."/>
            <person name="Westerberg I."/>
            <person name="Brannstrom I.O."/>
            <person name="Guillou S."/>
            <person name="Cros-Aarteil S."/>
            <person name="Calhoun S."/>
            <person name="Haridas S."/>
            <person name="Kuo A."/>
            <person name="Mondo S."/>
            <person name="Pangilinan J."/>
            <person name="Riley R."/>
            <person name="LaButti K."/>
            <person name="Andreopoulos B."/>
            <person name="Lipzen A."/>
            <person name="Chen C."/>
            <person name="Yanf M."/>
            <person name="Daum C."/>
            <person name="Ng V."/>
            <person name="Clum A."/>
            <person name="Steindorff A."/>
            <person name="Ohm R."/>
            <person name="Martin F."/>
            <person name="Silar P."/>
            <person name="Natvig D."/>
            <person name="Lalanne C."/>
            <person name="Gautier V."/>
            <person name="Ament-velasquez S.L."/>
            <person name="Kruys A."/>
            <person name="Hutchinson M.I."/>
            <person name="Powell A.J."/>
            <person name="Barry K."/>
            <person name="Miller A.N."/>
            <person name="Grigoriev I.V."/>
            <person name="Debuchy R."/>
            <person name="Gladieux P."/>
            <person name="Thoren M.H."/>
            <person name="Johannesson H."/>
        </authorList>
    </citation>
    <scope>NUCLEOTIDE SEQUENCE</scope>
    <source>
        <strain evidence="2">SMH3187-1</strain>
    </source>
</reference>
<feature type="non-terminal residue" evidence="2">
    <location>
        <position position="1"/>
    </location>
</feature>
<feature type="domain" description="Heterokaryon incompatibility" evidence="1">
    <location>
        <begin position="39"/>
        <end position="123"/>
    </location>
</feature>
<evidence type="ECO:0000313" key="3">
    <source>
        <dbReference type="Proteomes" id="UP001172155"/>
    </source>
</evidence>
<dbReference type="PANTHER" id="PTHR24148">
    <property type="entry name" value="ANKYRIN REPEAT DOMAIN-CONTAINING PROTEIN 39 HOMOLOG-RELATED"/>
    <property type="match status" value="1"/>
</dbReference>
<name>A0AA40K8P9_9PEZI</name>
<protein>
    <submittedName>
        <fullName evidence="2">Heterokaryon incompatibility protein-domain-containing protein</fullName>
    </submittedName>
</protein>
<accession>A0AA40K8P9</accession>
<evidence type="ECO:0000313" key="2">
    <source>
        <dbReference type="EMBL" id="KAK0750076.1"/>
    </source>
</evidence>
<dbReference type="Pfam" id="PF06985">
    <property type="entry name" value="HET"/>
    <property type="match status" value="1"/>
</dbReference>
<dbReference type="Proteomes" id="UP001172155">
    <property type="component" value="Unassembled WGS sequence"/>
</dbReference>
<dbReference type="InterPro" id="IPR010730">
    <property type="entry name" value="HET"/>
</dbReference>
<dbReference type="PANTHER" id="PTHR24148:SF73">
    <property type="entry name" value="HET DOMAIN PROTEIN (AFU_ORTHOLOGUE AFUA_8G01020)"/>
    <property type="match status" value="1"/>
</dbReference>
<keyword evidence="3" id="KW-1185">Reference proteome</keyword>
<organism evidence="2 3">
    <name type="scientific">Schizothecium vesticola</name>
    <dbReference type="NCBI Taxonomy" id="314040"/>
    <lineage>
        <taxon>Eukaryota</taxon>
        <taxon>Fungi</taxon>
        <taxon>Dikarya</taxon>
        <taxon>Ascomycota</taxon>
        <taxon>Pezizomycotina</taxon>
        <taxon>Sordariomycetes</taxon>
        <taxon>Sordariomycetidae</taxon>
        <taxon>Sordariales</taxon>
        <taxon>Schizotheciaceae</taxon>
        <taxon>Schizothecium</taxon>
    </lineage>
</organism>
<proteinExistence type="predicted"/>
<dbReference type="InterPro" id="IPR052895">
    <property type="entry name" value="HetReg/Transcr_Mod"/>
</dbReference>
<comment type="caution">
    <text evidence="2">The sequence shown here is derived from an EMBL/GenBank/DDBJ whole genome shotgun (WGS) entry which is preliminary data.</text>
</comment>